<evidence type="ECO:0000313" key="2">
    <source>
        <dbReference type="Proteomes" id="UP001648503"/>
    </source>
</evidence>
<sequence>MEDSIRAILEAFGLLSEFMSSQEYPQSIWSIEIGPTEGSTAFSRPLVISREGNIVRLAHYVMSTYDIEYDPLMEFAVGIDGCWVPISVFRHWSGLKFINKDIPVDEATALATQWATSLLENGYNNPDLACVSRKSDLPIAKL</sequence>
<reference evidence="1 2" key="1">
    <citation type="submission" date="2021-02" db="EMBL/GenBank/DDBJ databases">
        <title>Variation within the Batrachochytrium salamandrivorans European outbreak.</title>
        <authorList>
            <person name="Kelly M."/>
            <person name="Pasmans F."/>
            <person name="Shea T.P."/>
            <person name="Munoz J.F."/>
            <person name="Carranza S."/>
            <person name="Cuomo C.A."/>
            <person name="Martel A."/>
        </authorList>
    </citation>
    <scope>NUCLEOTIDE SEQUENCE [LARGE SCALE GENOMIC DNA]</scope>
    <source>
        <strain evidence="1 2">AMFP18/2</strain>
    </source>
</reference>
<comment type="caution">
    <text evidence="1">The sequence shown here is derived from an EMBL/GenBank/DDBJ whole genome shotgun (WGS) entry which is preliminary data.</text>
</comment>
<name>A0ABQ8F7Z4_9FUNG</name>
<proteinExistence type="predicted"/>
<organism evidence="1 2">
    <name type="scientific">Batrachochytrium salamandrivorans</name>
    <dbReference type="NCBI Taxonomy" id="1357716"/>
    <lineage>
        <taxon>Eukaryota</taxon>
        <taxon>Fungi</taxon>
        <taxon>Fungi incertae sedis</taxon>
        <taxon>Chytridiomycota</taxon>
        <taxon>Chytridiomycota incertae sedis</taxon>
        <taxon>Chytridiomycetes</taxon>
        <taxon>Rhizophydiales</taxon>
        <taxon>Rhizophydiales incertae sedis</taxon>
        <taxon>Batrachochytrium</taxon>
    </lineage>
</organism>
<dbReference type="EMBL" id="JAFCIX010000344">
    <property type="protein sequence ID" value="KAH6593822.1"/>
    <property type="molecule type" value="Genomic_DNA"/>
</dbReference>
<evidence type="ECO:0000313" key="1">
    <source>
        <dbReference type="EMBL" id="KAH6593822.1"/>
    </source>
</evidence>
<accession>A0ABQ8F7Z4</accession>
<keyword evidence="2" id="KW-1185">Reference proteome</keyword>
<protein>
    <submittedName>
        <fullName evidence="1">Uncharacterized protein</fullName>
    </submittedName>
</protein>
<gene>
    <name evidence="1" type="ORF">BASA50_007048</name>
</gene>
<dbReference type="Proteomes" id="UP001648503">
    <property type="component" value="Unassembled WGS sequence"/>
</dbReference>